<comment type="caution">
    <text evidence="15">The sequence shown here is derived from an EMBL/GenBank/DDBJ whole genome shotgun (WGS) entry which is preliminary data.</text>
</comment>
<evidence type="ECO:0000259" key="14">
    <source>
        <dbReference type="PROSITE" id="PS51194"/>
    </source>
</evidence>
<evidence type="ECO:0000256" key="1">
    <source>
        <dbReference type="ARBA" id="ARBA00005446"/>
    </source>
</evidence>
<dbReference type="PROSITE" id="PS51192">
    <property type="entry name" value="HELICASE_ATP_BIND_1"/>
    <property type="match status" value="1"/>
</dbReference>
<dbReference type="InterPro" id="IPR001650">
    <property type="entry name" value="Helicase_C-like"/>
</dbReference>
<accession>A0A8E2RTG3</accession>
<dbReference type="GO" id="GO:0030894">
    <property type="term" value="C:replisome"/>
    <property type="evidence" value="ECO:0007669"/>
    <property type="project" value="TreeGrafter"/>
</dbReference>
<dbReference type="EMBL" id="PVFZ01000058">
    <property type="protein sequence ID" value="PRF20557.1"/>
    <property type="molecule type" value="Genomic_DNA"/>
</dbReference>
<evidence type="ECO:0000313" key="15">
    <source>
        <dbReference type="EMBL" id="PRF20557.1"/>
    </source>
</evidence>
<keyword evidence="7" id="KW-0238">DNA-binding</keyword>
<dbReference type="NCBIfam" id="TIGR00614">
    <property type="entry name" value="recQ_fam"/>
    <property type="match status" value="1"/>
</dbReference>
<dbReference type="Proteomes" id="UP000237686">
    <property type="component" value="Unassembled WGS sequence"/>
</dbReference>
<dbReference type="GO" id="GO:0005737">
    <property type="term" value="C:cytoplasm"/>
    <property type="evidence" value="ECO:0007669"/>
    <property type="project" value="TreeGrafter"/>
</dbReference>
<dbReference type="GO" id="GO:0006281">
    <property type="term" value="P:DNA repair"/>
    <property type="evidence" value="ECO:0007669"/>
    <property type="project" value="TreeGrafter"/>
</dbReference>
<dbReference type="AlphaFoldDB" id="A0A8E2RTG3"/>
<dbReference type="InterPro" id="IPR011545">
    <property type="entry name" value="DEAD/DEAH_box_helicase_dom"/>
</dbReference>
<dbReference type="GO" id="GO:0043590">
    <property type="term" value="C:bacterial nucleoid"/>
    <property type="evidence" value="ECO:0007669"/>
    <property type="project" value="TreeGrafter"/>
</dbReference>
<dbReference type="Gene3D" id="3.40.50.300">
    <property type="entry name" value="P-loop containing nucleotide triphosphate hydrolases"/>
    <property type="match status" value="2"/>
</dbReference>
<keyword evidence="4" id="KW-0378">Hydrolase</keyword>
<dbReference type="Pfam" id="PF00271">
    <property type="entry name" value="Helicase_C"/>
    <property type="match status" value="1"/>
</dbReference>
<dbReference type="CDD" id="cd17920">
    <property type="entry name" value="DEXHc_RecQ"/>
    <property type="match status" value="1"/>
</dbReference>
<gene>
    <name evidence="15" type="ORF">C6P98_21675</name>
</gene>
<dbReference type="GO" id="GO:0003677">
    <property type="term" value="F:DNA binding"/>
    <property type="evidence" value="ECO:0007669"/>
    <property type="project" value="UniProtKB-KW"/>
</dbReference>
<evidence type="ECO:0000313" key="16">
    <source>
        <dbReference type="Proteomes" id="UP000237686"/>
    </source>
</evidence>
<dbReference type="SMART" id="SM00490">
    <property type="entry name" value="HELICc"/>
    <property type="match status" value="1"/>
</dbReference>
<protein>
    <recommendedName>
        <fullName evidence="11">ATP-dependent DNA helicase RecQ</fullName>
        <ecNumber evidence="10">5.6.2.4</ecNumber>
    </recommendedName>
    <alternativeName>
        <fullName evidence="12">DNA 3'-5' helicase RecQ</fullName>
    </alternativeName>
</protein>
<evidence type="ECO:0000256" key="7">
    <source>
        <dbReference type="ARBA" id="ARBA00023125"/>
    </source>
</evidence>
<keyword evidence="6" id="KW-0067">ATP-binding</keyword>
<dbReference type="InterPro" id="IPR027417">
    <property type="entry name" value="P-loop_NTPase"/>
</dbReference>
<dbReference type="GO" id="GO:0005524">
    <property type="term" value="F:ATP binding"/>
    <property type="evidence" value="ECO:0007669"/>
    <property type="project" value="UniProtKB-KW"/>
</dbReference>
<dbReference type="InterPro" id="IPR014001">
    <property type="entry name" value="Helicase_ATP-bd"/>
</dbReference>
<dbReference type="Pfam" id="PF16124">
    <property type="entry name" value="RecQ_Zn_bind"/>
    <property type="match status" value="1"/>
</dbReference>
<keyword evidence="3" id="KW-0547">Nucleotide-binding</keyword>
<evidence type="ECO:0000256" key="6">
    <source>
        <dbReference type="ARBA" id="ARBA00022840"/>
    </source>
</evidence>
<dbReference type="InterPro" id="IPR004589">
    <property type="entry name" value="DNA_helicase_ATP-dep_RecQ"/>
</dbReference>
<evidence type="ECO:0000256" key="10">
    <source>
        <dbReference type="ARBA" id="ARBA00034808"/>
    </source>
</evidence>
<reference evidence="15 16" key="1">
    <citation type="submission" date="2018-03" db="EMBL/GenBank/DDBJ databases">
        <authorList>
            <person name="Nguyen K."/>
            <person name="Fouts D."/>
            <person name="Sutton G."/>
        </authorList>
    </citation>
    <scope>NUCLEOTIDE SEQUENCE [LARGE SCALE GENOMIC DNA]</scope>
    <source>
        <strain evidence="15 16">AU17135</strain>
    </source>
</reference>
<keyword evidence="5 15" id="KW-0347">Helicase</keyword>
<keyword evidence="2" id="KW-0479">Metal-binding</keyword>
<proteinExistence type="inferred from homology"/>
<dbReference type="PROSITE" id="PS51194">
    <property type="entry name" value="HELICASE_CTER"/>
    <property type="match status" value="1"/>
</dbReference>
<keyword evidence="8" id="KW-0413">Isomerase</keyword>
<comment type="catalytic activity">
    <reaction evidence="9">
        <text>Couples ATP hydrolysis with the unwinding of duplex DNA by translocating in the 3'-5' direction.</text>
        <dbReference type="EC" id="5.6.2.4"/>
    </reaction>
</comment>
<dbReference type="GO" id="GO:0016787">
    <property type="term" value="F:hydrolase activity"/>
    <property type="evidence" value="ECO:0007669"/>
    <property type="project" value="UniProtKB-KW"/>
</dbReference>
<evidence type="ECO:0000256" key="11">
    <source>
        <dbReference type="ARBA" id="ARBA00044535"/>
    </source>
</evidence>
<dbReference type="Pfam" id="PF00270">
    <property type="entry name" value="DEAD"/>
    <property type="match status" value="1"/>
</dbReference>
<sequence length="609" mass="67688">MQMTLDTRLRDLRRTMRERFGIGRLRGGQEAIIRSVLARRDTLATMPSGAGKSLCYQLPALHLNGVTLVVSPLISLMKDQADKLHALGIDCLLLNSTLKRKDEQSALQALRDGRTRIVFVTPERLAQPAFVDVLAGGTRVPVELVVVDEAHCVSKWGHDFRPAFLDIAHAVDTIGGPPVLALTATATPEVVDDIVHALRLRDPTIVRTGTYRPNLHYRVVHTGGGHGRREAARALELKQQRLLDLIGELQGAGIVYVATVRDVQRVWAWLAASGESVARYHGRMPARQRRDEQDRFMNGDARLIVATNAFGMGIDKPDVRFVIHYQIPGNLDAYYQETGRAGRDGEAADCVLLFDLNDRRIQQFFLAGKYPDAALVSQVFDAIAAATGDAQQEAASPSAGSARTPLSGKALAEKLTDVPSGKLDVALAMLIDARIVQRDRQHRYRLRKGAAPTQLRDTIPAAAEQFQQMRERDRKALQQMIDYAQSGRCRWRLMLEYYEEDTKIERCGTCDNCLHPPHVEPLPEVHSPAAIARRRAERVAEQTRGWSRGEKARVARFGVGEVVMATDEQVAILFPDGNVRTFVADRVRHVRDAEPRNRNVGSTSAREDT</sequence>
<dbReference type="InterPro" id="IPR036388">
    <property type="entry name" value="WH-like_DNA-bd_sf"/>
</dbReference>
<evidence type="ECO:0000256" key="4">
    <source>
        <dbReference type="ARBA" id="ARBA00022801"/>
    </source>
</evidence>
<dbReference type="RefSeq" id="WP_006403942.1">
    <property type="nucleotide sequence ID" value="NZ_CADETI010000001.1"/>
</dbReference>
<dbReference type="Gene3D" id="1.10.10.10">
    <property type="entry name" value="Winged helix-like DNA-binding domain superfamily/Winged helix DNA-binding domain"/>
    <property type="match status" value="1"/>
</dbReference>
<evidence type="ECO:0000256" key="2">
    <source>
        <dbReference type="ARBA" id="ARBA00022723"/>
    </source>
</evidence>
<evidence type="ECO:0000256" key="5">
    <source>
        <dbReference type="ARBA" id="ARBA00022806"/>
    </source>
</evidence>
<dbReference type="PANTHER" id="PTHR13710:SF105">
    <property type="entry name" value="ATP-DEPENDENT DNA HELICASE Q1"/>
    <property type="match status" value="1"/>
</dbReference>
<evidence type="ECO:0000256" key="3">
    <source>
        <dbReference type="ARBA" id="ARBA00022741"/>
    </source>
</evidence>
<feature type="domain" description="Helicase ATP-binding" evidence="13">
    <location>
        <begin position="33"/>
        <end position="204"/>
    </location>
</feature>
<evidence type="ECO:0000256" key="9">
    <source>
        <dbReference type="ARBA" id="ARBA00034617"/>
    </source>
</evidence>
<comment type="similarity">
    <text evidence="1">Belongs to the helicase family. RecQ subfamily.</text>
</comment>
<evidence type="ECO:0000256" key="8">
    <source>
        <dbReference type="ARBA" id="ARBA00023235"/>
    </source>
</evidence>
<dbReference type="PANTHER" id="PTHR13710">
    <property type="entry name" value="DNA HELICASE RECQ FAMILY MEMBER"/>
    <property type="match status" value="1"/>
</dbReference>
<dbReference type="FunFam" id="3.40.50.300:FF:001389">
    <property type="entry name" value="ATP-dependent DNA helicase RecQ"/>
    <property type="match status" value="1"/>
</dbReference>
<feature type="domain" description="Helicase C-terminal" evidence="14">
    <location>
        <begin position="241"/>
        <end position="387"/>
    </location>
</feature>
<evidence type="ECO:0000259" key="13">
    <source>
        <dbReference type="PROSITE" id="PS51192"/>
    </source>
</evidence>
<evidence type="ECO:0000256" key="12">
    <source>
        <dbReference type="ARBA" id="ARBA00044550"/>
    </source>
</evidence>
<name>A0A8E2RTG3_9BURK</name>
<dbReference type="InterPro" id="IPR032284">
    <property type="entry name" value="RecQ_Zn-bd"/>
</dbReference>
<dbReference type="GO" id="GO:0043138">
    <property type="term" value="F:3'-5' DNA helicase activity"/>
    <property type="evidence" value="ECO:0007669"/>
    <property type="project" value="UniProtKB-EC"/>
</dbReference>
<dbReference type="SUPFAM" id="SSF52540">
    <property type="entry name" value="P-loop containing nucleoside triphosphate hydrolases"/>
    <property type="match status" value="1"/>
</dbReference>
<dbReference type="GO" id="GO:0006310">
    <property type="term" value="P:DNA recombination"/>
    <property type="evidence" value="ECO:0007669"/>
    <property type="project" value="InterPro"/>
</dbReference>
<organism evidence="15 16">
    <name type="scientific">Burkholderia multivorans</name>
    <dbReference type="NCBI Taxonomy" id="87883"/>
    <lineage>
        <taxon>Bacteria</taxon>
        <taxon>Pseudomonadati</taxon>
        <taxon>Pseudomonadota</taxon>
        <taxon>Betaproteobacteria</taxon>
        <taxon>Burkholderiales</taxon>
        <taxon>Burkholderiaceae</taxon>
        <taxon>Burkholderia</taxon>
        <taxon>Burkholderia cepacia complex</taxon>
    </lineage>
</organism>
<dbReference type="GO" id="GO:0009378">
    <property type="term" value="F:four-way junction helicase activity"/>
    <property type="evidence" value="ECO:0007669"/>
    <property type="project" value="TreeGrafter"/>
</dbReference>
<dbReference type="GO" id="GO:0046872">
    <property type="term" value="F:metal ion binding"/>
    <property type="evidence" value="ECO:0007669"/>
    <property type="project" value="UniProtKB-KW"/>
</dbReference>
<dbReference type="SMART" id="SM00487">
    <property type="entry name" value="DEXDc"/>
    <property type="match status" value="1"/>
</dbReference>
<dbReference type="EC" id="5.6.2.4" evidence="10"/>